<evidence type="ECO:0000256" key="1">
    <source>
        <dbReference type="ARBA" id="ARBA00023239"/>
    </source>
</evidence>
<keyword evidence="1" id="KW-0456">Lyase</keyword>
<proteinExistence type="predicted"/>
<dbReference type="EMBL" id="NTKD01000007">
    <property type="protein sequence ID" value="PDH40981.1"/>
    <property type="molecule type" value="Genomic_DNA"/>
</dbReference>
<name>A0A2A5WX33_9GAMM</name>
<evidence type="ECO:0000313" key="3">
    <source>
        <dbReference type="EMBL" id="PDH40981.1"/>
    </source>
</evidence>
<dbReference type="AlphaFoldDB" id="A0A2A5WX33"/>
<dbReference type="Proteomes" id="UP000219327">
    <property type="component" value="Unassembled WGS sequence"/>
</dbReference>
<dbReference type="InterPro" id="IPR006680">
    <property type="entry name" value="Amidohydro-rel"/>
</dbReference>
<feature type="domain" description="Amidohydrolase-related" evidence="2">
    <location>
        <begin position="61"/>
        <end position="266"/>
    </location>
</feature>
<dbReference type="Pfam" id="PF04909">
    <property type="entry name" value="Amidohydro_2"/>
    <property type="match status" value="1"/>
</dbReference>
<protein>
    <recommendedName>
        <fullName evidence="2">Amidohydrolase-related domain-containing protein</fullName>
    </recommendedName>
</protein>
<dbReference type="PANTHER" id="PTHR21240">
    <property type="entry name" value="2-AMINO-3-CARBOXYLMUCONATE-6-SEMIALDEHYDE DECARBOXYLASE"/>
    <property type="match status" value="1"/>
</dbReference>
<dbReference type="GO" id="GO:0016787">
    <property type="term" value="F:hydrolase activity"/>
    <property type="evidence" value="ECO:0007669"/>
    <property type="project" value="InterPro"/>
</dbReference>
<comment type="caution">
    <text evidence="3">The sequence shown here is derived from an EMBL/GenBank/DDBJ whole genome shotgun (WGS) entry which is preliminary data.</text>
</comment>
<sequence>MSFEHRAIDTLINSSFLSAGDGGGGLTYLFKDMANRPKIEAPSDLIEHLNSCNIGAAVVSIMESGHAEWVAQAHEEYPAKILPAMIVDPTKGIDEIRRVRQYAEECGVRCLRIPPFRYTLPPTDRVYWPFYVLAIEMNMAVSMNAGMPGPRRPGWVQNPIHYDEVAFHFPELRLVMTHCGQPWTEEVISTITHWDNVYMSCTAVAPKYWPENFVHFINTRGREKMMFGTEFPTIDWQRGREEVDGLSLRDNVAPLFFSENAKRAFDWDPDLS</sequence>
<accession>A0A2A5WX33</accession>
<dbReference type="Gene3D" id="3.20.20.140">
    <property type="entry name" value="Metal-dependent hydrolases"/>
    <property type="match status" value="1"/>
</dbReference>
<dbReference type="GO" id="GO:0016831">
    <property type="term" value="F:carboxy-lyase activity"/>
    <property type="evidence" value="ECO:0007669"/>
    <property type="project" value="InterPro"/>
</dbReference>
<evidence type="ECO:0000313" key="4">
    <source>
        <dbReference type="Proteomes" id="UP000219327"/>
    </source>
</evidence>
<dbReference type="InterPro" id="IPR032465">
    <property type="entry name" value="ACMSD"/>
</dbReference>
<reference evidence="3 4" key="1">
    <citation type="submission" date="2017-08" db="EMBL/GenBank/DDBJ databases">
        <title>Fine stratification of microbial communities through a metagenomic profile of the photic zone.</title>
        <authorList>
            <person name="Haro-Moreno J.M."/>
            <person name="Lopez-Perez M."/>
            <person name="De La Torre J."/>
            <person name="Picazo A."/>
            <person name="Camacho A."/>
            <person name="Rodriguez-Valera F."/>
        </authorList>
    </citation>
    <scope>NUCLEOTIDE SEQUENCE [LARGE SCALE GENOMIC DNA]</scope>
    <source>
        <strain evidence="3">MED-G24</strain>
    </source>
</reference>
<gene>
    <name evidence="3" type="ORF">CNE99_02560</name>
</gene>
<dbReference type="PANTHER" id="PTHR21240:SF19">
    <property type="entry name" value="CATALYTIC_ HYDROLASE"/>
    <property type="match status" value="1"/>
</dbReference>
<organism evidence="3 4">
    <name type="scientific">OM182 bacterium MED-G24</name>
    <dbReference type="NCBI Taxonomy" id="1986255"/>
    <lineage>
        <taxon>Bacteria</taxon>
        <taxon>Pseudomonadati</taxon>
        <taxon>Pseudomonadota</taxon>
        <taxon>Gammaproteobacteria</taxon>
        <taxon>OMG group</taxon>
        <taxon>OM182 clade</taxon>
    </lineage>
</organism>
<dbReference type="InterPro" id="IPR032466">
    <property type="entry name" value="Metal_Hydrolase"/>
</dbReference>
<evidence type="ECO:0000259" key="2">
    <source>
        <dbReference type="Pfam" id="PF04909"/>
    </source>
</evidence>
<dbReference type="SUPFAM" id="SSF51556">
    <property type="entry name" value="Metallo-dependent hydrolases"/>
    <property type="match status" value="1"/>
</dbReference>